<dbReference type="AlphaFoldDB" id="A0A0D5NFC3"/>
<dbReference type="KEGG" id="pbj:VN24_02205"/>
<keyword evidence="3" id="KW-1185">Reference proteome</keyword>
<gene>
    <name evidence="2" type="ORF">VN24_02205</name>
</gene>
<name>A0A0D5NFC3_9BACL</name>
<dbReference type="HOGENOM" id="CLU_105789_3_1_9"/>
<proteinExistence type="predicted"/>
<organism evidence="2 3">
    <name type="scientific">Paenibacillus beijingensis</name>
    <dbReference type="NCBI Taxonomy" id="1126833"/>
    <lineage>
        <taxon>Bacteria</taxon>
        <taxon>Bacillati</taxon>
        <taxon>Bacillota</taxon>
        <taxon>Bacilli</taxon>
        <taxon>Bacillales</taxon>
        <taxon>Paenibacillaceae</taxon>
        <taxon>Paenibacillus</taxon>
    </lineage>
</organism>
<evidence type="ECO:0000259" key="1">
    <source>
        <dbReference type="Pfam" id="PF12867"/>
    </source>
</evidence>
<evidence type="ECO:0000313" key="3">
    <source>
        <dbReference type="Proteomes" id="UP000032633"/>
    </source>
</evidence>
<reference evidence="3" key="2">
    <citation type="submission" date="2015-03" db="EMBL/GenBank/DDBJ databases">
        <title>Genome sequence of Paenibacillus beijingensis strain DSM 24997T.</title>
        <authorList>
            <person name="Kwak Y."/>
            <person name="Shin J.-H."/>
        </authorList>
    </citation>
    <scope>NUCLEOTIDE SEQUENCE [LARGE SCALE GENOMIC DNA]</scope>
    <source>
        <strain evidence="3">DSM 24997</strain>
    </source>
</reference>
<protein>
    <recommendedName>
        <fullName evidence="1">DinB-like domain-containing protein</fullName>
    </recommendedName>
</protein>
<sequence>MSENVIIDLQSYLATHGELKRAIEGLNEDQLKWKASPEVWSVTEVLSHLADHNFVVTFRIREILSGTTSRLPAFSQDDWVRSTRANESDANDILDLYEALLAYNELLFRRLRAEDWHKTAVNAKGDTVSLADAVRGFIAHVHVHLKQIGRIKLAYELV</sequence>
<dbReference type="Proteomes" id="UP000032633">
    <property type="component" value="Chromosome"/>
</dbReference>
<dbReference type="EMBL" id="CP011058">
    <property type="protein sequence ID" value="AJY73657.1"/>
    <property type="molecule type" value="Genomic_DNA"/>
</dbReference>
<dbReference type="STRING" id="1126833.VN24_02205"/>
<dbReference type="InterPro" id="IPR024775">
    <property type="entry name" value="DinB-like"/>
</dbReference>
<dbReference type="RefSeq" id="WP_045669092.1">
    <property type="nucleotide sequence ID" value="NZ_CP011058.1"/>
</dbReference>
<dbReference type="SUPFAM" id="SSF109854">
    <property type="entry name" value="DinB/YfiT-like putative metalloenzymes"/>
    <property type="match status" value="1"/>
</dbReference>
<dbReference type="InterPro" id="IPR034660">
    <property type="entry name" value="DinB/YfiT-like"/>
</dbReference>
<dbReference type="Gene3D" id="1.20.120.450">
    <property type="entry name" value="dinb family like domain"/>
    <property type="match status" value="1"/>
</dbReference>
<reference evidence="2 3" key="1">
    <citation type="journal article" date="2015" name="J. Biotechnol.">
        <title>Complete genome sequence of Paenibacillus beijingensis 7188(T) (=DSM 24997(T)), a novel rhizobacterium from jujube garden soil.</title>
        <authorList>
            <person name="Kwak Y."/>
            <person name="Shin J.H."/>
        </authorList>
    </citation>
    <scope>NUCLEOTIDE SEQUENCE [LARGE SCALE GENOMIC DNA]</scope>
    <source>
        <strain evidence="2 3">DSM 24997</strain>
    </source>
</reference>
<evidence type="ECO:0000313" key="2">
    <source>
        <dbReference type="EMBL" id="AJY73657.1"/>
    </source>
</evidence>
<feature type="domain" description="DinB-like" evidence="1">
    <location>
        <begin position="16"/>
        <end position="148"/>
    </location>
</feature>
<dbReference type="Pfam" id="PF12867">
    <property type="entry name" value="DinB_2"/>
    <property type="match status" value="1"/>
</dbReference>
<dbReference type="PATRIC" id="fig|1126833.4.peg.482"/>
<accession>A0A0D5NFC3</accession>
<dbReference type="OrthoDB" id="2853529at2"/>